<evidence type="ECO:0000259" key="5">
    <source>
        <dbReference type="Pfam" id="PF23221"/>
    </source>
</evidence>
<dbReference type="InterPro" id="IPR016024">
    <property type="entry name" value="ARM-type_fold"/>
</dbReference>
<dbReference type="EMBL" id="MDYQ01000083">
    <property type="protein sequence ID" value="PRP83406.1"/>
    <property type="molecule type" value="Genomic_DNA"/>
</dbReference>
<dbReference type="SUPFAM" id="SSF48371">
    <property type="entry name" value="ARM repeat"/>
    <property type="match status" value="2"/>
</dbReference>
<dbReference type="InterPro" id="IPR021133">
    <property type="entry name" value="HEAT_type_2"/>
</dbReference>
<dbReference type="PANTHER" id="PTHR23120">
    <property type="entry name" value="MAESTRO-RELATED HEAT DOMAIN-CONTAINING"/>
    <property type="match status" value="1"/>
</dbReference>
<gene>
    <name evidence="7" type="ORF">PROFUN_09434</name>
</gene>
<dbReference type="PROSITE" id="PS50077">
    <property type="entry name" value="HEAT_REPEAT"/>
    <property type="match status" value="2"/>
</dbReference>
<evidence type="ECO:0000259" key="3">
    <source>
        <dbReference type="Pfam" id="PF21047"/>
    </source>
</evidence>
<name>A0A2P6NHG7_9EUKA</name>
<dbReference type="InterPro" id="IPR045206">
    <property type="entry name" value="Maestro_heat-like_prot"/>
</dbReference>
<dbReference type="Gene3D" id="1.25.10.10">
    <property type="entry name" value="Leucine-rich Repeat Variant"/>
    <property type="match status" value="2"/>
</dbReference>
<dbReference type="STRING" id="1890364.A0A2P6NHG7"/>
<dbReference type="FunCoup" id="A0A2P6NHG7">
    <property type="interactions" value="185"/>
</dbReference>
<dbReference type="InterPro" id="IPR056282">
    <property type="entry name" value="MROH2B-like_N_HEAT"/>
</dbReference>
<evidence type="ECO:0000313" key="7">
    <source>
        <dbReference type="EMBL" id="PRP83406.1"/>
    </source>
</evidence>
<feature type="domain" description="Maestro/Maestro-like HEAT-repeats" evidence="6">
    <location>
        <begin position="1365"/>
        <end position="1635"/>
    </location>
</feature>
<feature type="repeat" description="HEAT" evidence="2">
    <location>
        <begin position="1609"/>
        <end position="1638"/>
    </location>
</feature>
<evidence type="ECO:0000256" key="2">
    <source>
        <dbReference type="PROSITE-ProRule" id="PRU00103"/>
    </source>
</evidence>
<comment type="caution">
    <text evidence="7">The sequence shown here is derived from an EMBL/GenBank/DDBJ whole genome shotgun (WGS) entry which is preliminary data.</text>
</comment>
<dbReference type="OrthoDB" id="1884734at2759"/>
<evidence type="ECO:0000256" key="1">
    <source>
        <dbReference type="ARBA" id="ARBA00022737"/>
    </source>
</evidence>
<feature type="domain" description="Maestro-like HEAT-repeats" evidence="3">
    <location>
        <begin position="936"/>
        <end position="1166"/>
    </location>
</feature>
<evidence type="ECO:0000259" key="4">
    <source>
        <dbReference type="Pfam" id="PF23210"/>
    </source>
</evidence>
<dbReference type="InterPro" id="IPR055406">
    <property type="entry name" value="HEAT_Maestro"/>
</dbReference>
<evidence type="ECO:0000259" key="6">
    <source>
        <dbReference type="Pfam" id="PF23227"/>
    </source>
</evidence>
<accession>A0A2P6NHG7</accession>
<feature type="repeat" description="HEAT" evidence="2">
    <location>
        <begin position="1491"/>
        <end position="1529"/>
    </location>
</feature>
<dbReference type="Proteomes" id="UP000241769">
    <property type="component" value="Unassembled WGS sequence"/>
</dbReference>
<dbReference type="PANTHER" id="PTHR23120:SF0">
    <property type="entry name" value="MAESTRO HEAT-LIKE REPEAT FAMILY MEMBER 1"/>
    <property type="match status" value="1"/>
</dbReference>
<keyword evidence="1" id="KW-0677">Repeat</keyword>
<feature type="domain" description="MROH2B-like HEAT-repeats" evidence="4">
    <location>
        <begin position="278"/>
        <end position="857"/>
    </location>
</feature>
<organism evidence="7 8">
    <name type="scientific">Planoprotostelium fungivorum</name>
    <dbReference type="NCBI Taxonomy" id="1890364"/>
    <lineage>
        <taxon>Eukaryota</taxon>
        <taxon>Amoebozoa</taxon>
        <taxon>Evosea</taxon>
        <taxon>Variosea</taxon>
        <taxon>Cavosteliida</taxon>
        <taxon>Cavosteliaceae</taxon>
        <taxon>Planoprotostelium</taxon>
    </lineage>
</organism>
<dbReference type="GO" id="GO:0005737">
    <property type="term" value="C:cytoplasm"/>
    <property type="evidence" value="ECO:0007669"/>
    <property type="project" value="TreeGrafter"/>
</dbReference>
<protein>
    <submittedName>
        <fullName evidence="7">Uncharacterized protein</fullName>
    </submittedName>
</protein>
<proteinExistence type="predicted"/>
<dbReference type="Pfam" id="PF23210">
    <property type="entry name" value="HEAT_Maestro_2"/>
    <property type="match status" value="1"/>
</dbReference>
<sequence length="1638" mass="181540">MSSSSFFGKKSVDEEPKGDGVYLTGKKIDEIVQELVSLCEDGDSGARYGMTKSLQDIGKKQPNLVIGACADHIRKNAKGISTAHRVRLLNIINHILEQRRDQLSPHLALPLLQLAMSEMTADSKEVLPEWQGAASTVLVSLGIRFPNEIINELLGKFNVGTLPHYFIIKTLGDFATANPLDVVVRLKEIFARVLPVLASVKQDNMKWVFASAIGQFCDAVMSYVANIDRAKNKDIGPYTFSGDVFPAYEIIFSNWLQAKEAKVRTISIQALGCISACLERETFETNLIKLIPTILNIYKKEKDQLPVTQGLNVVLDVCVKDGSRVLEPQLNVLMANLYPLVCVIPEGNNSNAIKNYNELLRCFQTLGLVFSDEIATFLLEKLNSKQSSDIKMRVGGLALLKHLVTRLVKQFEDKRGLLVTGIKPLIVNEKELRIKRELAQVIISMAVQDYLSQEGGETLVEFILINASISDEDVDKDRELRSKEKEPNPNAVTLEELRNLCDNILNLAATTIDCMHGVLYPFLLEALVNPKYSICVGTICKAVGHIGGVKRESDDSNYFIDFDRAVNLPKPQSIIARLMVILNAPLRRGNIGMNALQAMKSLGPILHPSICDMWDAAIPKLVNFLETNTADFKAQTWEDLILRLLAETIKVINDDDWTAGYANQLFTQIDMYANDHELKRVSFKHLGLTLQKLNHRETVRTKLEGMIGSVNPNNEAQKLGFAQGMGYCSVTHLDMVLEKLQNPPKPVVEKKGGFFSSSKKPADGPTELNNATVLAYGYVAAYSQPTLITARIDVSIINHLKPAMPKMKSLAQKETLLKTIELIAKAMHPSHLKKEYILKQRDDLLRQVISMMYTLPSNAKGAKPEEISDAVLNAALQSAINKIASFYSIPQIKDAKMMEGVNTVFTSLLASDPTIECLCRIFLSVEPVVRSNDPAQRERATGTVLFLLKKLAEIKASDLDNPDREKSFVACGNTIAMLIPRVTDSVAPIRQSAVHAIHIALYIDYILKTNLDSVPRLDSVRELASFGDFRNRIDTEELNEQFSIAHEMSRELSKLVNRDELPQLLANLLVGLTDVETSSTSGACVVLNGMIKLRGGELLAKVPEIVAGITKAMESISSDQTMNGTLHTVQSLAHHHLQPVLDQLLTSPIPHATFIVKSFHAIGEYRFKCKMLTWNLARDDSLLGGTIDHLLDLMSNGQLYEDKSDVKGKEGLFNPRHIPMSATCALKEILLMEKVQGYMTDNYGKVLSHILLRIGSCNGLANPDAAEQAVSTLSQFAERVEDEGVLAAANKDGIFGTMKAPNFHLGVAQYVSAVCRFHPEVKEELCQVLLPYLKGNYVGQKILVASVFAQLVEFSGGNLRLLDFLINRLLAGLVDSSIKIHCIVGLGNIVAVGIEDGNKYAPTILDALLSSIDDRDDNIAQQAMNGLAKVFGMADEQRISPILVNICHRIRPAFDKDNNDIRAASFNLLGALFRFGNGSAAEPFYEQLHNNLPAILVHVDDPNAGVRTSCRAALRTLAPLFREESVTQLLEQQLDPSSFFQYNEFLNDLSKLLVECYPDRINYYVMTSIDYFKSHWNEIKINATALVGFILTNLPVEKRKACNLSPSLFTKALIALLKEKDPDVRKAAAESMSLLYDY</sequence>
<dbReference type="InterPro" id="IPR055408">
    <property type="entry name" value="HEAT_MROH2B-like"/>
</dbReference>
<dbReference type="Pfam" id="PF23221">
    <property type="entry name" value="HEAT_MROH2B_1st"/>
    <property type="match status" value="1"/>
</dbReference>
<reference evidence="7 8" key="1">
    <citation type="journal article" date="2018" name="Genome Biol. Evol.">
        <title>Multiple Roots of Fruiting Body Formation in Amoebozoa.</title>
        <authorList>
            <person name="Hillmann F."/>
            <person name="Forbes G."/>
            <person name="Novohradska S."/>
            <person name="Ferling I."/>
            <person name="Riege K."/>
            <person name="Groth M."/>
            <person name="Westermann M."/>
            <person name="Marz M."/>
            <person name="Spaller T."/>
            <person name="Winckler T."/>
            <person name="Schaap P."/>
            <person name="Glockner G."/>
        </authorList>
    </citation>
    <scope>NUCLEOTIDE SEQUENCE [LARGE SCALE GENOMIC DNA]</scope>
    <source>
        <strain evidence="7 8">Jena</strain>
    </source>
</reference>
<dbReference type="InterPro" id="IPR011989">
    <property type="entry name" value="ARM-like"/>
</dbReference>
<keyword evidence="8" id="KW-1185">Reference proteome</keyword>
<feature type="domain" description="MROH2B-like N-terminal HEAT-repeats" evidence="5">
    <location>
        <begin position="54"/>
        <end position="274"/>
    </location>
</feature>
<dbReference type="InParanoid" id="A0A2P6NHG7"/>
<evidence type="ECO:0000313" key="8">
    <source>
        <dbReference type="Proteomes" id="UP000241769"/>
    </source>
</evidence>
<dbReference type="InterPro" id="IPR048465">
    <property type="entry name" value="Maestro-like_HEAT"/>
</dbReference>
<dbReference type="Pfam" id="PF21047">
    <property type="entry name" value="HEAT_Maestro"/>
    <property type="match status" value="1"/>
</dbReference>
<dbReference type="Pfam" id="PF23227">
    <property type="entry name" value="HEAT_MROH2B_C"/>
    <property type="match status" value="1"/>
</dbReference>